<dbReference type="AlphaFoldDB" id="A0A0K0FYL3"/>
<organism evidence="2 3">
    <name type="scientific">Strongyloides venezuelensis</name>
    <name type="common">Threadworm</name>
    <dbReference type="NCBI Taxonomy" id="75913"/>
    <lineage>
        <taxon>Eukaryota</taxon>
        <taxon>Metazoa</taxon>
        <taxon>Ecdysozoa</taxon>
        <taxon>Nematoda</taxon>
        <taxon>Chromadorea</taxon>
        <taxon>Rhabditida</taxon>
        <taxon>Tylenchina</taxon>
        <taxon>Panagrolaimomorpha</taxon>
        <taxon>Strongyloidoidea</taxon>
        <taxon>Strongyloididae</taxon>
        <taxon>Strongyloides</taxon>
    </lineage>
</organism>
<keyword evidence="1" id="KW-0472">Membrane</keyword>
<dbReference type="Gene3D" id="2.10.90.10">
    <property type="entry name" value="Cystine-knot cytokines"/>
    <property type="match status" value="1"/>
</dbReference>
<dbReference type="SUPFAM" id="SSF57501">
    <property type="entry name" value="Cystine-knot cytokines"/>
    <property type="match status" value="1"/>
</dbReference>
<evidence type="ECO:0000313" key="2">
    <source>
        <dbReference type="Proteomes" id="UP000035680"/>
    </source>
</evidence>
<keyword evidence="2" id="KW-1185">Reference proteome</keyword>
<evidence type="ECO:0000256" key="1">
    <source>
        <dbReference type="SAM" id="Phobius"/>
    </source>
</evidence>
<dbReference type="WBParaSite" id="SVE_1754000.1">
    <property type="protein sequence ID" value="SVE_1754000.1"/>
    <property type="gene ID" value="SVE_1754000"/>
</dbReference>
<evidence type="ECO:0000313" key="3">
    <source>
        <dbReference type="WBParaSite" id="SVE_1754000.1"/>
    </source>
</evidence>
<dbReference type="InterPro" id="IPR029034">
    <property type="entry name" value="Cystine-knot_cytokine"/>
</dbReference>
<accession>A0A0K0FYL3</accession>
<protein>
    <submittedName>
        <fullName evidence="3">NGF domain-containing protein</fullName>
    </submittedName>
</protein>
<keyword evidence="1" id="KW-0812">Transmembrane</keyword>
<feature type="transmembrane region" description="Helical" evidence="1">
    <location>
        <begin position="6"/>
        <end position="23"/>
    </location>
</feature>
<keyword evidence="1" id="KW-1133">Transmembrane helix</keyword>
<name>A0A0K0FYL3_STRVS</name>
<dbReference type="Proteomes" id="UP000035680">
    <property type="component" value="Unassembled WGS sequence"/>
</dbReference>
<sequence length="173" mass="20424">MKKNFYFNFITFFSLFVIIFCFNKERYGDIKNEDDVVAEPHIVRRIKNKNLIQKRHIREEKFSYVCDSVIMINLQPTIGHIKNGSLVEILQESESPFRTNFVECLNHDRPSCNGINEKRFKSECITIYEYIDVGIRILNSNYDFKSGELKIPIACQCRLKEKLFSHSLLTIEV</sequence>
<reference evidence="3" key="2">
    <citation type="submission" date="2015-08" db="UniProtKB">
        <authorList>
            <consortium name="WormBaseParasite"/>
        </authorList>
    </citation>
    <scope>IDENTIFICATION</scope>
</reference>
<proteinExistence type="predicted"/>
<reference evidence="2" key="1">
    <citation type="submission" date="2014-07" db="EMBL/GenBank/DDBJ databases">
        <authorList>
            <person name="Martin A.A"/>
            <person name="De Silva N."/>
        </authorList>
    </citation>
    <scope>NUCLEOTIDE SEQUENCE</scope>
</reference>